<feature type="domain" description="N-acetyltransferase" evidence="1">
    <location>
        <begin position="14"/>
        <end position="149"/>
    </location>
</feature>
<dbReference type="EMBL" id="JAWDIS010000002">
    <property type="protein sequence ID" value="MDU0367719.1"/>
    <property type="molecule type" value="Genomic_DNA"/>
</dbReference>
<dbReference type="Pfam" id="PF13302">
    <property type="entry name" value="Acetyltransf_3"/>
    <property type="match status" value="1"/>
</dbReference>
<name>A0ABU3T8M4_9MICO</name>
<keyword evidence="3" id="KW-1185">Reference proteome</keyword>
<evidence type="ECO:0000259" key="1">
    <source>
        <dbReference type="Pfam" id="PF13302"/>
    </source>
</evidence>
<comment type="caution">
    <text evidence="2">The sequence shown here is derived from an EMBL/GenBank/DDBJ whole genome shotgun (WGS) entry which is preliminary data.</text>
</comment>
<keyword evidence="2" id="KW-0808">Transferase</keyword>
<dbReference type="RefSeq" id="WP_315994915.1">
    <property type="nucleotide sequence ID" value="NZ_JAWDIS010000002.1"/>
</dbReference>
<evidence type="ECO:0000313" key="2">
    <source>
        <dbReference type="EMBL" id="MDU0367719.1"/>
    </source>
</evidence>
<gene>
    <name evidence="2" type="ORF">RWH45_10880</name>
</gene>
<dbReference type="Proteomes" id="UP001263371">
    <property type="component" value="Unassembled WGS sequence"/>
</dbReference>
<dbReference type="Gene3D" id="3.40.630.30">
    <property type="match status" value="1"/>
</dbReference>
<dbReference type="GO" id="GO:0016740">
    <property type="term" value="F:transferase activity"/>
    <property type="evidence" value="ECO:0007669"/>
    <property type="project" value="UniProtKB-KW"/>
</dbReference>
<accession>A0ABU3T8M4</accession>
<dbReference type="InterPro" id="IPR000182">
    <property type="entry name" value="GNAT_dom"/>
</dbReference>
<sequence>MTAHDITLEGHGIRLSPADPSDAAAAWPLTGPDLWSRMTTPWPASVDAYAAHVERQLATPGLFAFTVRDAGTGVVRGSTTFYEYVPAQGRVEIGTTWYGRTFQGGKTNPAAKLLLLGHAFETWGVNRVALRCDARNERSARAIERLGATPEGRLRRHRVAPDGSVADTLYFSILRDEWPDVRAGLETRLSSAEPGARAFDAETAAR</sequence>
<evidence type="ECO:0000313" key="3">
    <source>
        <dbReference type="Proteomes" id="UP001263371"/>
    </source>
</evidence>
<proteinExistence type="predicted"/>
<dbReference type="EC" id="2.-.-.-" evidence="2"/>
<reference evidence="2 3" key="1">
    <citation type="submission" date="2023-09" db="EMBL/GenBank/DDBJ databases">
        <title>Microbacterium fusihabitans sp. nov., Microbacterium phycihabitans sp. nov., and Microbacterium cervinum sp. nov., isolated from dried seaweeds of beach.</title>
        <authorList>
            <person name="Lee S.D."/>
        </authorList>
    </citation>
    <scope>NUCLEOTIDE SEQUENCE [LARGE SCALE GENOMIC DNA]</scope>
    <source>
        <strain evidence="2 3">KSW4-17</strain>
    </source>
</reference>
<organism evidence="2 3">
    <name type="scientific">Microbacterium galbum</name>
    <dbReference type="NCBI Taxonomy" id="3075994"/>
    <lineage>
        <taxon>Bacteria</taxon>
        <taxon>Bacillati</taxon>
        <taxon>Actinomycetota</taxon>
        <taxon>Actinomycetes</taxon>
        <taxon>Micrococcales</taxon>
        <taxon>Microbacteriaceae</taxon>
        <taxon>Microbacterium</taxon>
    </lineage>
</organism>
<dbReference type="InterPro" id="IPR016181">
    <property type="entry name" value="Acyl_CoA_acyltransferase"/>
</dbReference>
<dbReference type="PANTHER" id="PTHR43610:SF1">
    <property type="entry name" value="N-ACETYLTRANSFERASE DOMAIN-CONTAINING PROTEIN"/>
    <property type="match status" value="1"/>
</dbReference>
<dbReference type="SUPFAM" id="SSF55729">
    <property type="entry name" value="Acyl-CoA N-acyltransferases (Nat)"/>
    <property type="match status" value="1"/>
</dbReference>
<protein>
    <submittedName>
        <fullName evidence="2">GNAT family protein</fullName>
        <ecNumber evidence="2">2.-.-.-</ecNumber>
    </submittedName>
</protein>
<dbReference type="PANTHER" id="PTHR43610">
    <property type="entry name" value="BLL6696 PROTEIN"/>
    <property type="match status" value="1"/>
</dbReference>